<dbReference type="OrthoDB" id="2691562at2759"/>
<sequence length="214" mass="23880">MDVLRLPWAEVRLLFHALSRHKTLSHIAISSERGGRGIHDLLDNSFTPIRQSLCFTQLRTLRFKFPSCCINLDNDLLLEAMSSWPHIRMLEFMDPRAVPTVTFRGLSAALRQCPRLHTLDIPLDAVNIDIDPTAESFQHTSLQYLNLTSSHISDAEAVARIIFSMLPSVDRLLPPADQGYKAPSDVCLEVQRHLGSFRASAGLGRHVTGAASKT</sequence>
<comment type="caution">
    <text evidence="1">The sequence shown here is derived from an EMBL/GenBank/DDBJ whole genome shotgun (WGS) entry which is preliminary data.</text>
</comment>
<accession>A0A9P7D3C9</accession>
<proteinExistence type="predicted"/>
<organism evidence="1 2">
    <name type="scientific">Suillus placidus</name>
    <dbReference type="NCBI Taxonomy" id="48579"/>
    <lineage>
        <taxon>Eukaryota</taxon>
        <taxon>Fungi</taxon>
        <taxon>Dikarya</taxon>
        <taxon>Basidiomycota</taxon>
        <taxon>Agaricomycotina</taxon>
        <taxon>Agaricomycetes</taxon>
        <taxon>Agaricomycetidae</taxon>
        <taxon>Boletales</taxon>
        <taxon>Suillineae</taxon>
        <taxon>Suillaceae</taxon>
        <taxon>Suillus</taxon>
    </lineage>
</organism>
<dbReference type="SUPFAM" id="SSF52047">
    <property type="entry name" value="RNI-like"/>
    <property type="match status" value="1"/>
</dbReference>
<evidence type="ECO:0000313" key="1">
    <source>
        <dbReference type="EMBL" id="KAG1777989.1"/>
    </source>
</evidence>
<dbReference type="Gene3D" id="3.80.10.10">
    <property type="entry name" value="Ribonuclease Inhibitor"/>
    <property type="match status" value="1"/>
</dbReference>
<dbReference type="EMBL" id="JABBWD010000018">
    <property type="protein sequence ID" value="KAG1777989.1"/>
    <property type="molecule type" value="Genomic_DNA"/>
</dbReference>
<dbReference type="Proteomes" id="UP000714275">
    <property type="component" value="Unassembled WGS sequence"/>
</dbReference>
<protein>
    <submittedName>
        <fullName evidence="1">Uncharacterized protein</fullName>
    </submittedName>
</protein>
<dbReference type="AlphaFoldDB" id="A0A9P7D3C9"/>
<evidence type="ECO:0000313" key="2">
    <source>
        <dbReference type="Proteomes" id="UP000714275"/>
    </source>
</evidence>
<gene>
    <name evidence="1" type="ORF">EV702DRAFT_1221771</name>
</gene>
<name>A0A9P7D3C9_9AGAM</name>
<dbReference type="InterPro" id="IPR032675">
    <property type="entry name" value="LRR_dom_sf"/>
</dbReference>
<reference evidence="1" key="1">
    <citation type="journal article" date="2020" name="New Phytol.">
        <title>Comparative genomics reveals dynamic genome evolution in host specialist ectomycorrhizal fungi.</title>
        <authorList>
            <person name="Lofgren L.A."/>
            <person name="Nguyen N.H."/>
            <person name="Vilgalys R."/>
            <person name="Ruytinx J."/>
            <person name="Liao H.L."/>
            <person name="Branco S."/>
            <person name="Kuo A."/>
            <person name="LaButti K."/>
            <person name="Lipzen A."/>
            <person name="Andreopoulos W."/>
            <person name="Pangilinan J."/>
            <person name="Riley R."/>
            <person name="Hundley H."/>
            <person name="Na H."/>
            <person name="Barry K."/>
            <person name="Grigoriev I.V."/>
            <person name="Stajich J.E."/>
            <person name="Kennedy P.G."/>
        </authorList>
    </citation>
    <scope>NUCLEOTIDE SEQUENCE</scope>
    <source>
        <strain evidence="1">DOB743</strain>
    </source>
</reference>
<keyword evidence="2" id="KW-1185">Reference proteome</keyword>